<dbReference type="PANTHER" id="PTHR32039">
    <property type="entry name" value="MAGNESIUM-CHELATASE SUBUNIT CHLI"/>
    <property type="match status" value="1"/>
</dbReference>
<dbReference type="Proteomes" id="UP000247099">
    <property type="component" value="Unassembled WGS sequence"/>
</dbReference>
<name>A0A317ZIM7_9BACT</name>
<dbReference type="InterPro" id="IPR004482">
    <property type="entry name" value="Mg_chelat-rel"/>
</dbReference>
<dbReference type="SMART" id="SM00382">
    <property type="entry name" value="AAA"/>
    <property type="match status" value="1"/>
</dbReference>
<dbReference type="InterPro" id="IPR014721">
    <property type="entry name" value="Ribsml_uS5_D2-typ_fold_subgr"/>
</dbReference>
<evidence type="ECO:0000313" key="6">
    <source>
        <dbReference type="Proteomes" id="UP000247099"/>
    </source>
</evidence>
<protein>
    <submittedName>
        <fullName evidence="5">Magnesium chelatase</fullName>
    </submittedName>
</protein>
<dbReference type="OrthoDB" id="9813147at2"/>
<dbReference type="PANTHER" id="PTHR32039:SF7">
    <property type="entry name" value="COMPETENCE PROTEIN COMM"/>
    <property type="match status" value="1"/>
</dbReference>
<dbReference type="Gene3D" id="3.30.230.10">
    <property type="match status" value="1"/>
</dbReference>
<dbReference type="EMBL" id="QHJQ01000010">
    <property type="protein sequence ID" value="PXA03231.1"/>
    <property type="molecule type" value="Genomic_DNA"/>
</dbReference>
<evidence type="ECO:0000256" key="1">
    <source>
        <dbReference type="ARBA" id="ARBA00006354"/>
    </source>
</evidence>
<accession>A0A317ZIM7</accession>
<dbReference type="InterPro" id="IPR020568">
    <property type="entry name" value="Ribosomal_Su5_D2-typ_SF"/>
</dbReference>
<proteinExistence type="inferred from homology"/>
<dbReference type="InParanoid" id="A0A317ZIM7"/>
<dbReference type="SUPFAM" id="SSF54211">
    <property type="entry name" value="Ribosomal protein S5 domain 2-like"/>
    <property type="match status" value="1"/>
</dbReference>
<dbReference type="GO" id="GO:0003677">
    <property type="term" value="F:DNA binding"/>
    <property type="evidence" value="ECO:0007669"/>
    <property type="project" value="InterPro"/>
</dbReference>
<dbReference type="PRINTS" id="PR01657">
    <property type="entry name" value="MCMFAMILY"/>
</dbReference>
<sequence>MLGITHSAALMGVDAHPVQVEVNTGEAGELKFVLVGLPDSAVKESQDRVFSALANSGYRAPATRTTINLAPGDLKKEGPAYDLPIAIAILASMKKCEDAELDDFLISGELSLSGKTRPVKGALAMAMLAKRQGKRGLVVPAESSDEAALVEGVSIYPVASLDEAVRFFNGEKIIAPVRAEQSSYTQRPPERRQLDFSEVKGQQAVRRAVEIAVSGGHNLLMLGSPGSGKSMIAKRIPSIMPEPQLEEFLEILSIQSAAGSTLRQGNRCFQRPFRSPHHTISDVGLLGGGTIPGPGEISLAHNGVLFLDELPEFKRSTLEVLRQPLEDGSVTISRSAGKITLPSSMMLVAAMNPCPCGYTGDSSRECRCSAPQIQRYRSRISGPLLDRIDIHIEAPALSIKELQNAKPGESSATVRERCTSAREVQAARFHDEKEPSMRCNARMSHKSIREYCTIDKEQGQLLEQAMEQLSLSARAYDRILKVARTIADLAGTPEIETAHLLEAIQYRSLDRNTFY</sequence>
<keyword evidence="3" id="KW-0067">ATP-binding</keyword>
<dbReference type="Pfam" id="PF01078">
    <property type="entry name" value="Mg_chelatase"/>
    <property type="match status" value="1"/>
</dbReference>
<keyword evidence="6" id="KW-1185">Reference proteome</keyword>
<feature type="domain" description="AAA+ ATPase" evidence="4">
    <location>
        <begin position="215"/>
        <end position="398"/>
    </location>
</feature>
<organism evidence="5 6">
    <name type="scientific">Coraliomargarita sinensis</name>
    <dbReference type="NCBI Taxonomy" id="2174842"/>
    <lineage>
        <taxon>Bacteria</taxon>
        <taxon>Pseudomonadati</taxon>
        <taxon>Verrucomicrobiota</taxon>
        <taxon>Opitutia</taxon>
        <taxon>Puniceicoccales</taxon>
        <taxon>Coraliomargaritaceae</taxon>
        <taxon>Coraliomargarita</taxon>
    </lineage>
</organism>
<dbReference type="InterPro" id="IPR025158">
    <property type="entry name" value="Mg_chelat-rel_C"/>
</dbReference>
<evidence type="ECO:0000259" key="4">
    <source>
        <dbReference type="SMART" id="SM00382"/>
    </source>
</evidence>
<dbReference type="Pfam" id="PF13335">
    <property type="entry name" value="Mg_chelatase_C"/>
    <property type="match status" value="1"/>
</dbReference>
<evidence type="ECO:0000256" key="2">
    <source>
        <dbReference type="ARBA" id="ARBA00022741"/>
    </source>
</evidence>
<dbReference type="GO" id="GO:0005524">
    <property type="term" value="F:ATP binding"/>
    <property type="evidence" value="ECO:0007669"/>
    <property type="project" value="UniProtKB-KW"/>
</dbReference>
<reference evidence="5 6" key="1">
    <citation type="submission" date="2018-05" db="EMBL/GenBank/DDBJ databases">
        <title>Coraliomargarita sinensis sp. nov., isolated from a marine solar saltern.</title>
        <authorList>
            <person name="Zhou L.Y."/>
        </authorList>
    </citation>
    <scope>NUCLEOTIDE SEQUENCE [LARGE SCALE GENOMIC DNA]</scope>
    <source>
        <strain evidence="5 6">WN38</strain>
    </source>
</reference>
<comment type="similarity">
    <text evidence="1">Belongs to the Mg-chelatase subunits D/I family. ComM subfamily.</text>
</comment>
<dbReference type="InterPro" id="IPR000523">
    <property type="entry name" value="Mg_chelatse_chII-like_cat_dom"/>
</dbReference>
<dbReference type="InterPro" id="IPR001208">
    <property type="entry name" value="MCM_dom"/>
</dbReference>
<dbReference type="Gene3D" id="3.40.50.300">
    <property type="entry name" value="P-loop containing nucleotide triphosphate hydrolases"/>
    <property type="match status" value="1"/>
</dbReference>
<keyword evidence="2" id="KW-0547">Nucleotide-binding</keyword>
<dbReference type="Pfam" id="PF13541">
    <property type="entry name" value="ChlI"/>
    <property type="match status" value="1"/>
</dbReference>
<evidence type="ECO:0000256" key="3">
    <source>
        <dbReference type="ARBA" id="ARBA00022840"/>
    </source>
</evidence>
<evidence type="ECO:0000313" key="5">
    <source>
        <dbReference type="EMBL" id="PXA03231.1"/>
    </source>
</evidence>
<dbReference type="InterPro" id="IPR003593">
    <property type="entry name" value="AAA+_ATPase"/>
</dbReference>
<gene>
    <name evidence="5" type="ORF">DDZ13_12450</name>
</gene>
<dbReference type="AlphaFoldDB" id="A0A317ZIM7"/>
<dbReference type="SUPFAM" id="SSF52540">
    <property type="entry name" value="P-loop containing nucleoside triphosphate hydrolases"/>
    <property type="match status" value="1"/>
</dbReference>
<dbReference type="NCBIfam" id="TIGR00368">
    <property type="entry name" value="YifB family Mg chelatase-like AAA ATPase"/>
    <property type="match status" value="1"/>
</dbReference>
<dbReference type="InterPro" id="IPR027417">
    <property type="entry name" value="P-loop_NTPase"/>
</dbReference>
<dbReference type="RefSeq" id="WP_110131786.1">
    <property type="nucleotide sequence ID" value="NZ_QHJQ01000010.1"/>
</dbReference>
<dbReference type="FunCoup" id="A0A317ZIM7">
    <property type="interactions" value="269"/>
</dbReference>
<comment type="caution">
    <text evidence="5">The sequence shown here is derived from an EMBL/GenBank/DDBJ whole genome shotgun (WGS) entry which is preliminary data.</text>
</comment>
<dbReference type="InterPro" id="IPR045006">
    <property type="entry name" value="CHLI-like"/>
</dbReference>